<reference evidence="13 14" key="1">
    <citation type="journal article" date="2007" name="Proc. Natl. Acad. Sci. U.S.A.">
        <title>The tiny eukaryote Ostreococcus provides genomic insights into the paradox of plankton speciation.</title>
        <authorList>
            <person name="Palenik B."/>
            <person name="Grimwood J."/>
            <person name="Aerts A."/>
            <person name="Rouze P."/>
            <person name="Salamov A."/>
            <person name="Putnam N."/>
            <person name="Dupont C."/>
            <person name="Jorgensen R."/>
            <person name="Derelle E."/>
            <person name="Rombauts S."/>
            <person name="Zhou K."/>
            <person name="Otillar R."/>
            <person name="Merchant S.S."/>
            <person name="Podell S."/>
            <person name="Gaasterland T."/>
            <person name="Napoli C."/>
            <person name="Gendler K."/>
            <person name="Manuell A."/>
            <person name="Tai V."/>
            <person name="Vallon O."/>
            <person name="Piganeau G."/>
            <person name="Jancek S."/>
            <person name="Heijde M."/>
            <person name="Jabbari K."/>
            <person name="Bowler C."/>
            <person name="Lohr M."/>
            <person name="Robbens S."/>
            <person name="Werner G."/>
            <person name="Dubchak I."/>
            <person name="Pazour G.J."/>
            <person name="Ren Q."/>
            <person name="Paulsen I."/>
            <person name="Delwiche C."/>
            <person name="Schmutz J."/>
            <person name="Rokhsar D."/>
            <person name="Van de Peer Y."/>
            <person name="Moreau H."/>
            <person name="Grigoriev I.V."/>
        </authorList>
    </citation>
    <scope>NUCLEOTIDE SEQUENCE [LARGE SCALE GENOMIC DNA]</scope>
    <source>
        <strain evidence="13 14">CCE9901</strain>
    </source>
</reference>
<dbReference type="GO" id="GO:0005743">
    <property type="term" value="C:mitochondrial inner membrane"/>
    <property type="evidence" value="ECO:0007669"/>
    <property type="project" value="UniProtKB-SubCell"/>
</dbReference>
<evidence type="ECO:0000256" key="9">
    <source>
        <dbReference type="ARBA" id="ARBA00023136"/>
    </source>
</evidence>
<dbReference type="GeneID" id="5004710"/>
<dbReference type="PROSITE" id="PS50920">
    <property type="entry name" value="SOLCAR"/>
    <property type="match status" value="2"/>
</dbReference>
<dbReference type="InterPro" id="IPR044677">
    <property type="entry name" value="SLC25A3/Pic2/Mir1-like"/>
</dbReference>
<name>A4S5Y7_OSTLU</name>
<evidence type="ECO:0000256" key="11">
    <source>
        <dbReference type="RuleBase" id="RU000488"/>
    </source>
</evidence>
<evidence type="ECO:0000256" key="2">
    <source>
        <dbReference type="ARBA" id="ARBA00006375"/>
    </source>
</evidence>
<dbReference type="Gramene" id="ABO98984">
    <property type="protein sequence ID" value="ABO98984"/>
    <property type="gene ID" value="OSTLU_26925"/>
</dbReference>
<dbReference type="InterPro" id="IPR023395">
    <property type="entry name" value="MCP_dom_sf"/>
</dbReference>
<evidence type="ECO:0000256" key="8">
    <source>
        <dbReference type="ARBA" id="ARBA00023128"/>
    </source>
</evidence>
<protein>
    <submittedName>
        <fullName evidence="13">MC family transporter: phosphate</fullName>
    </submittedName>
</protein>
<comment type="similarity">
    <text evidence="2 11">Belongs to the mitochondrial carrier (TC 2.A.29) family.</text>
</comment>
<keyword evidence="3 11" id="KW-0813">Transport</keyword>
<comment type="subcellular location">
    <subcellularLocation>
        <location evidence="1">Mitochondrion inner membrane</location>
        <topology evidence="1">Multi-pass membrane protein</topology>
    </subcellularLocation>
</comment>
<keyword evidence="5" id="KW-0677">Repeat</keyword>
<dbReference type="PANTHER" id="PTHR45671">
    <property type="entry name" value="SOLUTE CARRIER FAMILY 25 (MITOCHONDRIAL CARRIER PHOSPHATE CARRIER), MEMBER 3, LIKE-RELATED-RELATED"/>
    <property type="match status" value="1"/>
</dbReference>
<dbReference type="HOGENOM" id="CLU_039456_1_0_1"/>
<evidence type="ECO:0000313" key="14">
    <source>
        <dbReference type="Proteomes" id="UP000001568"/>
    </source>
</evidence>
<dbReference type="AlphaFoldDB" id="A4S5Y7"/>
<dbReference type="eggNOG" id="KOG0767">
    <property type="taxonomic scope" value="Eukaryota"/>
</dbReference>
<feature type="compositionally biased region" description="Low complexity" evidence="12">
    <location>
        <begin position="10"/>
        <end position="21"/>
    </location>
</feature>
<dbReference type="EMBL" id="CP000592">
    <property type="protein sequence ID" value="ABO98984.1"/>
    <property type="molecule type" value="Genomic_DNA"/>
</dbReference>
<dbReference type="Proteomes" id="UP000001568">
    <property type="component" value="Chromosome 12"/>
</dbReference>
<keyword evidence="6" id="KW-0999">Mitochondrion inner membrane</keyword>
<evidence type="ECO:0000256" key="12">
    <source>
        <dbReference type="SAM" id="MobiDB-lite"/>
    </source>
</evidence>
<dbReference type="InterPro" id="IPR018108">
    <property type="entry name" value="MCP_transmembrane"/>
</dbReference>
<dbReference type="Gene3D" id="1.50.40.10">
    <property type="entry name" value="Mitochondrial carrier domain"/>
    <property type="match status" value="1"/>
</dbReference>
<gene>
    <name evidence="13" type="ORF">OSTLU_26925</name>
</gene>
<organism evidence="13 14">
    <name type="scientific">Ostreococcus lucimarinus (strain CCE9901)</name>
    <dbReference type="NCBI Taxonomy" id="436017"/>
    <lineage>
        <taxon>Eukaryota</taxon>
        <taxon>Viridiplantae</taxon>
        <taxon>Chlorophyta</taxon>
        <taxon>Mamiellophyceae</taxon>
        <taxon>Mamiellales</taxon>
        <taxon>Bathycoccaceae</taxon>
        <taxon>Ostreococcus</taxon>
    </lineage>
</organism>
<evidence type="ECO:0000256" key="10">
    <source>
        <dbReference type="PROSITE-ProRule" id="PRU00282"/>
    </source>
</evidence>
<evidence type="ECO:0000256" key="4">
    <source>
        <dbReference type="ARBA" id="ARBA00022692"/>
    </source>
</evidence>
<dbReference type="SUPFAM" id="SSF103506">
    <property type="entry name" value="Mitochondrial carrier"/>
    <property type="match status" value="1"/>
</dbReference>
<sequence length="322" mass="33126">MPPTLRAPLPTSTRAPVASTSARARSRARVNALDVGAFALSGGIAACASHSLSVPLDVIKTRLQCEKFDDATVLGVGAAIVRREGVGALTAGWESTFFGYGAQGALKYGGFEFLKRCASASAGGDQSALGLLALVACAASAEVVGSAVLTPLEQIRIKTVSDSRYAGDSFAAAARRFASEPNGGLSSVASNLPVVYAKMLPYTAVQLVSYDVFNRTLASMSLDSATTRPAAALAAGVLASLASQPGDTLLSATNAGRCVIVGDDEDTTASPRPRRSPLDVAIELGPVGLMTGWRARIAHVTLIVFAQLLVYDAVKDVLASPR</sequence>
<evidence type="ECO:0000256" key="1">
    <source>
        <dbReference type="ARBA" id="ARBA00004448"/>
    </source>
</evidence>
<dbReference type="OrthoDB" id="427452at2759"/>
<evidence type="ECO:0000256" key="5">
    <source>
        <dbReference type="ARBA" id="ARBA00022737"/>
    </source>
</evidence>
<keyword evidence="4 10" id="KW-0812">Transmembrane</keyword>
<evidence type="ECO:0000313" key="13">
    <source>
        <dbReference type="EMBL" id="ABO98984.1"/>
    </source>
</evidence>
<dbReference type="KEGG" id="olu:OSTLU_26925"/>
<dbReference type="PANTHER" id="PTHR45671:SF12">
    <property type="entry name" value="MITOCHONDRIAL PHOSPHATE CARRIER PROTEIN"/>
    <property type="match status" value="1"/>
</dbReference>
<evidence type="ECO:0000256" key="3">
    <source>
        <dbReference type="ARBA" id="ARBA00022448"/>
    </source>
</evidence>
<evidence type="ECO:0000256" key="6">
    <source>
        <dbReference type="ARBA" id="ARBA00022792"/>
    </source>
</evidence>
<keyword evidence="14" id="KW-1185">Reference proteome</keyword>
<feature type="region of interest" description="Disordered" evidence="12">
    <location>
        <begin position="1"/>
        <end position="21"/>
    </location>
</feature>
<evidence type="ECO:0000256" key="7">
    <source>
        <dbReference type="ARBA" id="ARBA00022989"/>
    </source>
</evidence>
<keyword evidence="7" id="KW-1133">Transmembrane helix</keyword>
<dbReference type="GO" id="GO:0005315">
    <property type="term" value="F:phosphate transmembrane transporter activity"/>
    <property type="evidence" value="ECO:0007669"/>
    <property type="project" value="InterPro"/>
</dbReference>
<dbReference type="GO" id="GO:1990547">
    <property type="term" value="P:mitochondrial phosphate ion transmembrane transport"/>
    <property type="evidence" value="ECO:0007669"/>
    <property type="project" value="InterPro"/>
</dbReference>
<dbReference type="STRING" id="436017.A4S5Y7"/>
<proteinExistence type="inferred from homology"/>
<dbReference type="OMA" id="EYFKGVY"/>
<dbReference type="RefSeq" id="XP_001420691.1">
    <property type="nucleotide sequence ID" value="XM_001420654.1"/>
</dbReference>
<keyword evidence="8" id="KW-0496">Mitochondrion</keyword>
<keyword evidence="9 10" id="KW-0472">Membrane</keyword>
<dbReference type="Pfam" id="PF00153">
    <property type="entry name" value="Mito_carr"/>
    <property type="match status" value="2"/>
</dbReference>
<feature type="repeat" description="Solcar" evidence="10">
    <location>
        <begin position="33"/>
        <end position="117"/>
    </location>
</feature>
<feature type="repeat" description="Solcar" evidence="10">
    <location>
        <begin position="129"/>
        <end position="216"/>
    </location>
</feature>
<accession>A4S5Y7</accession>